<dbReference type="EMBL" id="LNZG01000002">
    <property type="protein sequence ID" value="ODA91106.1"/>
    <property type="molecule type" value="Genomic_DNA"/>
</dbReference>
<protein>
    <submittedName>
        <fullName evidence="2">Uncharacterized protein</fullName>
    </submittedName>
</protein>
<comment type="caution">
    <text evidence="2">The sequence shown here is derived from an EMBL/GenBank/DDBJ whole genome shotgun (WGS) entry which is preliminary data.</text>
</comment>
<evidence type="ECO:0000313" key="3">
    <source>
        <dbReference type="Proteomes" id="UP000094426"/>
    </source>
</evidence>
<dbReference type="RefSeq" id="WP_141692775.1">
    <property type="nucleotide sequence ID" value="NZ_LNZG01000002.1"/>
</dbReference>
<organism evidence="2 3">
    <name type="scientific">Leifsonia xyli subsp. xyli</name>
    <dbReference type="NCBI Taxonomy" id="59736"/>
    <lineage>
        <taxon>Bacteria</taxon>
        <taxon>Bacillati</taxon>
        <taxon>Actinomycetota</taxon>
        <taxon>Actinomycetes</taxon>
        <taxon>Micrococcales</taxon>
        <taxon>Microbacteriaceae</taxon>
        <taxon>Leifsonia</taxon>
    </lineage>
</organism>
<dbReference type="OrthoDB" id="5075413at2"/>
<keyword evidence="1" id="KW-0472">Membrane</keyword>
<dbReference type="AlphaFoldDB" id="A0A1E2SMP5"/>
<evidence type="ECO:0000256" key="1">
    <source>
        <dbReference type="SAM" id="Phobius"/>
    </source>
</evidence>
<accession>A0A1E2SMP5</accession>
<feature type="transmembrane region" description="Helical" evidence="1">
    <location>
        <begin position="46"/>
        <end position="72"/>
    </location>
</feature>
<keyword evidence="1" id="KW-0812">Transmembrane</keyword>
<name>A0A1E2SMP5_LEIXY</name>
<keyword evidence="1" id="KW-1133">Transmembrane helix</keyword>
<proteinExistence type="predicted"/>
<sequence>MASLVWVMFTTHPGDPRQYGFFGALFFEAREKPTGALDLGVGLENAVPLIVAFALLSLFAFAVMLALARLSGSARRSSWRRRVSETGETLRIEDLTLRLVVGRFVRSGRWFLAAIAGLAVSCLLLAVTAGSGFVDLAVFFTGSVACWEASPFTKRPMPMGCDGHQACEEWAVVFAVSDSRWLLKGSCGGGRSPWWL</sequence>
<reference evidence="2 3" key="1">
    <citation type="submission" date="2015-11" db="EMBL/GenBank/DDBJ databases">
        <authorList>
            <person name="Zhang Y."/>
            <person name="Guo Z."/>
        </authorList>
    </citation>
    <scope>NUCLEOTIDE SEQUENCE [LARGE SCALE GENOMIC DNA]</scope>
    <source>
        <strain evidence="3">gdw1</strain>
    </source>
</reference>
<dbReference type="Proteomes" id="UP000094426">
    <property type="component" value="Unassembled WGS sequence"/>
</dbReference>
<gene>
    <name evidence="2" type="ORF">ATY41_06880</name>
</gene>
<evidence type="ECO:0000313" key="2">
    <source>
        <dbReference type="EMBL" id="ODA91106.1"/>
    </source>
</evidence>
<feature type="transmembrane region" description="Helical" evidence="1">
    <location>
        <begin position="110"/>
        <end position="127"/>
    </location>
</feature>